<dbReference type="Gene3D" id="3.40.50.1820">
    <property type="entry name" value="alpha/beta hydrolase"/>
    <property type="match status" value="1"/>
</dbReference>
<dbReference type="InterPro" id="IPR029058">
    <property type="entry name" value="AB_hydrolase_fold"/>
</dbReference>
<dbReference type="SUPFAM" id="SSF53474">
    <property type="entry name" value="alpha/beta-Hydrolases"/>
    <property type="match status" value="1"/>
</dbReference>
<keyword evidence="2" id="KW-1185">Reference proteome</keyword>
<reference evidence="1 2" key="2">
    <citation type="submission" date="2021-02" db="EMBL/GenBank/DDBJ databases">
        <title>Sulfurospirillum tamanensis sp. nov.</title>
        <authorList>
            <person name="Frolova A."/>
            <person name="Merkel A."/>
            <person name="Slobodkin A."/>
        </authorList>
    </citation>
    <scope>NUCLEOTIDE SEQUENCE [LARGE SCALE GENOMIC DNA]</scope>
    <source>
        <strain evidence="1 2">T05b</strain>
    </source>
</reference>
<reference evidence="2" key="1">
    <citation type="submission" date="2021-02" db="EMBL/GenBank/DDBJ databases">
        <title>Sulfurospirillum tamanensis sp. nov.</title>
        <authorList>
            <person name="Merkel A.Y."/>
        </authorList>
    </citation>
    <scope>NUCLEOTIDE SEQUENCE [LARGE SCALE GENOMIC DNA]</scope>
    <source>
        <strain evidence="2">T05b</strain>
    </source>
</reference>
<sequence>MQTRFLAKGQGSHVAVFFAGWGMDERPFEAFNPLGKDLLVCFDYRSVAFDEALLTPYESIGVVGWSMGVWAACACGVLDDPRVVRSLAFNGTPTPVDDAKGIASAVFEGTLAGLNEITLEKFTRRMCGNGYEKFKAHAPKRSLESLREELAWIGAQECVPCPWDEAMVGRKDRIFTPQNQRAGWEGLAKVYDVDASHYDKTVLEDLLARA</sequence>
<organism evidence="1 2">
    <name type="scientific">Sulfurospirillum tamanense</name>
    <dbReference type="NCBI Taxonomy" id="2813362"/>
    <lineage>
        <taxon>Bacteria</taxon>
        <taxon>Pseudomonadati</taxon>
        <taxon>Campylobacterota</taxon>
        <taxon>Epsilonproteobacteria</taxon>
        <taxon>Campylobacterales</taxon>
        <taxon>Sulfurospirillaceae</taxon>
        <taxon>Sulfurospirillum</taxon>
    </lineage>
</organism>
<gene>
    <name evidence="1" type="ORF">JWV37_09115</name>
</gene>
<evidence type="ECO:0000313" key="2">
    <source>
        <dbReference type="Proteomes" id="UP000703590"/>
    </source>
</evidence>
<dbReference type="RefSeq" id="WP_205459487.1">
    <property type="nucleotide sequence ID" value="NZ_JAFHKK010000020.1"/>
</dbReference>
<proteinExistence type="predicted"/>
<reference evidence="1 2" key="3">
    <citation type="submission" date="2021-02" db="EMBL/GenBank/DDBJ databases">
        <authorList>
            <person name="Merkel A.Y."/>
        </authorList>
    </citation>
    <scope>NUCLEOTIDE SEQUENCE [LARGE SCALE GENOMIC DNA]</scope>
    <source>
        <strain evidence="1 2">T05b</strain>
    </source>
</reference>
<evidence type="ECO:0000313" key="1">
    <source>
        <dbReference type="EMBL" id="MBN2964937.1"/>
    </source>
</evidence>
<dbReference type="Pfam" id="PF04301">
    <property type="entry name" value="BioG"/>
    <property type="match status" value="1"/>
</dbReference>
<name>A0ABS2WTF6_9BACT</name>
<comment type="caution">
    <text evidence="1">The sequence shown here is derived from an EMBL/GenBank/DDBJ whole genome shotgun (WGS) entry which is preliminary data.</text>
</comment>
<accession>A0ABS2WTF6</accession>
<dbReference type="EMBL" id="JAFHKK010000020">
    <property type="protein sequence ID" value="MBN2964937.1"/>
    <property type="molecule type" value="Genomic_DNA"/>
</dbReference>
<protein>
    <submittedName>
        <fullName evidence="1">DUF452 family protein</fullName>
    </submittedName>
</protein>
<dbReference type="Proteomes" id="UP000703590">
    <property type="component" value="Unassembled WGS sequence"/>
</dbReference>
<dbReference type="InterPro" id="IPR007398">
    <property type="entry name" value="BioG"/>
</dbReference>